<dbReference type="Gene3D" id="1.20.1280.50">
    <property type="match status" value="1"/>
</dbReference>
<sequence length="271" mass="30729">MDYLYTTLMRNPLRHCSCSFFKALLLPSRSALLLPSPSARVPELRPLFSSIIGDETASDNRSVCFLPSDLRFLHLLRQSSVVLKLVLQIYNFQRPVTADEFPDTGSDKRMKKIKTEEDEEEEPKMSPFLSMDENLLYEVLKHVDARTLATAACVSKQWYRTAQDERLWELICASHWPNLGCGNQRRRVVLAIGGFRRLYSQYLRPVFELPSSSSSSTSSSSAWPCLPPPSLTPVVPSIPLAPAKTRWGKDGVDLSLSLLTIRYFQESKQLT</sequence>
<evidence type="ECO:0000256" key="6">
    <source>
        <dbReference type="ARBA" id="ARBA00069742"/>
    </source>
</evidence>
<protein>
    <recommendedName>
        <fullName evidence="6">F-box protein GID2</fullName>
    </recommendedName>
</protein>
<dbReference type="AlphaFoldDB" id="A0A5J5B592"/>
<dbReference type="PANTHER" id="PTHR47750:SF7">
    <property type="entry name" value="F-BOX PROTEIN"/>
    <property type="match status" value="1"/>
</dbReference>
<evidence type="ECO:0000256" key="3">
    <source>
        <dbReference type="ARBA" id="ARBA00022786"/>
    </source>
</evidence>
<dbReference type="GO" id="GO:0009937">
    <property type="term" value="P:regulation of gibberellic acid mediated signaling pathway"/>
    <property type="evidence" value="ECO:0007669"/>
    <property type="project" value="InterPro"/>
</dbReference>
<evidence type="ECO:0000256" key="1">
    <source>
        <dbReference type="ARBA" id="ARBA00004123"/>
    </source>
</evidence>
<organism evidence="8 9">
    <name type="scientific">Nyssa sinensis</name>
    <dbReference type="NCBI Taxonomy" id="561372"/>
    <lineage>
        <taxon>Eukaryota</taxon>
        <taxon>Viridiplantae</taxon>
        <taxon>Streptophyta</taxon>
        <taxon>Embryophyta</taxon>
        <taxon>Tracheophyta</taxon>
        <taxon>Spermatophyta</taxon>
        <taxon>Magnoliopsida</taxon>
        <taxon>eudicotyledons</taxon>
        <taxon>Gunneridae</taxon>
        <taxon>Pentapetalae</taxon>
        <taxon>asterids</taxon>
        <taxon>Cornales</taxon>
        <taxon>Nyssaceae</taxon>
        <taxon>Nyssa</taxon>
    </lineage>
</organism>
<evidence type="ECO:0000256" key="5">
    <source>
        <dbReference type="ARBA" id="ARBA00023242"/>
    </source>
</evidence>
<dbReference type="SUPFAM" id="SSF81383">
    <property type="entry name" value="F-box domain"/>
    <property type="match status" value="1"/>
</dbReference>
<evidence type="ECO:0000256" key="2">
    <source>
        <dbReference type="ARBA" id="ARBA00004906"/>
    </source>
</evidence>
<evidence type="ECO:0000313" key="9">
    <source>
        <dbReference type="Proteomes" id="UP000325577"/>
    </source>
</evidence>
<evidence type="ECO:0000259" key="7">
    <source>
        <dbReference type="PROSITE" id="PS50181"/>
    </source>
</evidence>
<dbReference type="GO" id="GO:0019005">
    <property type="term" value="C:SCF ubiquitin ligase complex"/>
    <property type="evidence" value="ECO:0007669"/>
    <property type="project" value="InterPro"/>
</dbReference>
<evidence type="ECO:0000313" key="8">
    <source>
        <dbReference type="EMBL" id="KAA8537808.1"/>
    </source>
</evidence>
<name>A0A5J5B592_9ASTE</name>
<dbReference type="SMART" id="SM00256">
    <property type="entry name" value="FBOX"/>
    <property type="match status" value="1"/>
</dbReference>
<gene>
    <name evidence="8" type="ORF">F0562_027612</name>
</gene>
<dbReference type="FunFam" id="1.20.1280.50:FF:000067">
    <property type="entry name" value="F-box protein GID2"/>
    <property type="match status" value="1"/>
</dbReference>
<dbReference type="OrthoDB" id="1896968at2759"/>
<keyword evidence="4" id="KW-0939">Gibberellin signaling pathway</keyword>
<comment type="pathway">
    <text evidence="2">Protein modification; protein ubiquitination.</text>
</comment>
<dbReference type="PROSITE" id="PS50181">
    <property type="entry name" value="FBOX"/>
    <property type="match status" value="1"/>
</dbReference>
<feature type="domain" description="F-box" evidence="7">
    <location>
        <begin position="125"/>
        <end position="171"/>
    </location>
</feature>
<dbReference type="GO" id="GO:0005634">
    <property type="term" value="C:nucleus"/>
    <property type="evidence" value="ECO:0007669"/>
    <property type="project" value="UniProtKB-SubCell"/>
</dbReference>
<dbReference type="EMBL" id="CM018038">
    <property type="protein sequence ID" value="KAA8537808.1"/>
    <property type="molecule type" value="Genomic_DNA"/>
</dbReference>
<evidence type="ECO:0000256" key="4">
    <source>
        <dbReference type="ARBA" id="ARBA00022941"/>
    </source>
</evidence>
<dbReference type="GO" id="GO:0009740">
    <property type="term" value="P:gibberellic acid mediated signaling pathway"/>
    <property type="evidence" value="ECO:0007669"/>
    <property type="project" value="UniProtKB-KW"/>
</dbReference>
<dbReference type="InterPro" id="IPR036047">
    <property type="entry name" value="F-box-like_dom_sf"/>
</dbReference>
<proteinExistence type="predicted"/>
<dbReference type="CDD" id="cd22151">
    <property type="entry name" value="F-box_AtGID2-like"/>
    <property type="match status" value="1"/>
</dbReference>
<reference evidence="8 9" key="1">
    <citation type="submission" date="2019-09" db="EMBL/GenBank/DDBJ databases">
        <title>A chromosome-level genome assembly of the Chinese tupelo Nyssa sinensis.</title>
        <authorList>
            <person name="Yang X."/>
            <person name="Kang M."/>
            <person name="Yang Y."/>
            <person name="Xiong H."/>
            <person name="Wang M."/>
            <person name="Zhang Z."/>
            <person name="Wang Z."/>
            <person name="Wu H."/>
            <person name="Ma T."/>
            <person name="Liu J."/>
            <person name="Xi Z."/>
        </authorList>
    </citation>
    <scope>NUCLEOTIDE SEQUENCE [LARGE SCALE GENOMIC DNA]</scope>
    <source>
        <strain evidence="8">J267</strain>
        <tissue evidence="8">Leaf</tissue>
    </source>
</reference>
<dbReference type="InterPro" id="IPR001810">
    <property type="entry name" value="F-box_dom"/>
</dbReference>
<dbReference type="Proteomes" id="UP000325577">
    <property type="component" value="Linkage Group LG15"/>
</dbReference>
<dbReference type="InterPro" id="IPR044184">
    <property type="entry name" value="SNE/GID2"/>
</dbReference>
<keyword evidence="9" id="KW-1185">Reference proteome</keyword>
<keyword evidence="3" id="KW-0833">Ubl conjugation pathway</keyword>
<dbReference type="Pfam" id="PF12937">
    <property type="entry name" value="F-box-like"/>
    <property type="match status" value="1"/>
</dbReference>
<dbReference type="PANTHER" id="PTHR47750">
    <property type="entry name" value="F-BOX PROTEIN SNE"/>
    <property type="match status" value="1"/>
</dbReference>
<accession>A0A5J5B592</accession>
<comment type="subcellular location">
    <subcellularLocation>
        <location evidence="1">Nucleus</location>
    </subcellularLocation>
</comment>
<keyword evidence="5" id="KW-0539">Nucleus</keyword>